<dbReference type="EMBL" id="CAJVPU010004542">
    <property type="protein sequence ID" value="CAG8534554.1"/>
    <property type="molecule type" value="Genomic_DNA"/>
</dbReference>
<protein>
    <submittedName>
        <fullName evidence="1">256_t:CDS:1</fullName>
    </submittedName>
</protein>
<feature type="non-terminal residue" evidence="1">
    <location>
        <position position="1"/>
    </location>
</feature>
<evidence type="ECO:0000313" key="1">
    <source>
        <dbReference type="EMBL" id="CAG8534554.1"/>
    </source>
</evidence>
<reference evidence="1" key="1">
    <citation type="submission" date="2021-06" db="EMBL/GenBank/DDBJ databases">
        <authorList>
            <person name="Kallberg Y."/>
            <person name="Tangrot J."/>
            <person name="Rosling A."/>
        </authorList>
    </citation>
    <scope>NUCLEOTIDE SEQUENCE</scope>
    <source>
        <strain evidence="1">IL203A</strain>
    </source>
</reference>
<evidence type="ECO:0000313" key="2">
    <source>
        <dbReference type="Proteomes" id="UP000789702"/>
    </source>
</evidence>
<gene>
    <name evidence="1" type="ORF">DHETER_LOCUS4520</name>
</gene>
<dbReference type="Proteomes" id="UP000789702">
    <property type="component" value="Unassembled WGS sequence"/>
</dbReference>
<comment type="caution">
    <text evidence="1">The sequence shown here is derived from an EMBL/GenBank/DDBJ whole genome shotgun (WGS) entry which is preliminary data.</text>
</comment>
<proteinExistence type="predicted"/>
<organism evidence="1 2">
    <name type="scientific">Dentiscutata heterogama</name>
    <dbReference type="NCBI Taxonomy" id="1316150"/>
    <lineage>
        <taxon>Eukaryota</taxon>
        <taxon>Fungi</taxon>
        <taxon>Fungi incertae sedis</taxon>
        <taxon>Mucoromycota</taxon>
        <taxon>Glomeromycotina</taxon>
        <taxon>Glomeromycetes</taxon>
        <taxon>Diversisporales</taxon>
        <taxon>Gigasporaceae</taxon>
        <taxon>Dentiscutata</taxon>
    </lineage>
</organism>
<name>A0ACA9LJU7_9GLOM</name>
<accession>A0ACA9LJU7</accession>
<sequence>TNNLYETEIYNTSLFKDQDISDNNMVTNIATTSSNTNIDFNVPVTLNKKKTRSKISDIRSYFKPKTTDAKEINCKFCQTLFSKTTDTSNLHKHLDSQHLVKKIRNFVNVISSSSSITQDFKELEQSVGEAYITMHTTIVAVIRYNKNLTKFKLTPQEETNLQVTTQFLKLFYETTNIPSSSNYITLNIAILLIDDIVDNILLCIQNPASPKFLKEAATQMFKKIQKYTNEIYDKTAFIAAILDP</sequence>
<keyword evidence="2" id="KW-1185">Reference proteome</keyword>